<evidence type="ECO:0000256" key="9">
    <source>
        <dbReference type="ARBA" id="ARBA00048504"/>
    </source>
</evidence>
<evidence type="ECO:0000313" key="14">
    <source>
        <dbReference type="EMBL" id="KAF8791039.1"/>
    </source>
</evidence>
<comment type="catalytic activity">
    <reaction evidence="11">
        <text>1-octadecanoyl-2-(5Z,8Z,11Z,14Z-eicosatetraenoyl)-sn-glycerol + H2O = 2-(5Z,8Z,11Z,14Z-eicosatetraenoyl)-glycerol + octadecanoate + H(+)</text>
        <dbReference type="Rhea" id="RHEA:38507"/>
        <dbReference type="ChEBI" id="CHEBI:15377"/>
        <dbReference type="ChEBI" id="CHEBI:15378"/>
        <dbReference type="ChEBI" id="CHEBI:25629"/>
        <dbReference type="ChEBI" id="CHEBI:52392"/>
        <dbReference type="ChEBI" id="CHEBI:75728"/>
    </reaction>
</comment>
<evidence type="ECO:0000256" key="1">
    <source>
        <dbReference type="ARBA" id="ARBA00008645"/>
    </source>
</evidence>
<keyword evidence="15" id="KW-1185">Reference proteome</keyword>
<comment type="catalytic activity">
    <reaction evidence="6">
        <text>a 1,3-diacyl-sn-glycerol + H2O = a 1-acyl-sn-glycerol + a fatty acid + H(+)</text>
        <dbReference type="Rhea" id="RHEA:38503"/>
        <dbReference type="ChEBI" id="CHEBI:15377"/>
        <dbReference type="ChEBI" id="CHEBI:15378"/>
        <dbReference type="ChEBI" id="CHEBI:28868"/>
        <dbReference type="ChEBI" id="CHEBI:64683"/>
        <dbReference type="ChEBI" id="CHEBI:77272"/>
    </reaction>
</comment>
<name>A0A8T0FN79_ARGBR</name>
<dbReference type="InterPro" id="IPR000073">
    <property type="entry name" value="AB_hydrolase_1"/>
</dbReference>
<comment type="catalytic activity">
    <reaction evidence="10">
        <text>1-octadecanoyl-2-(9Z-octadecenoyl)-sn-glycerol + H2O = 2-(9Z-octadecenoyl)-glycerol + octadecanoate + H(+)</text>
        <dbReference type="Rhea" id="RHEA:77103"/>
        <dbReference type="ChEBI" id="CHEBI:15377"/>
        <dbReference type="ChEBI" id="CHEBI:15378"/>
        <dbReference type="ChEBI" id="CHEBI:25629"/>
        <dbReference type="ChEBI" id="CHEBI:73990"/>
        <dbReference type="ChEBI" id="CHEBI:75468"/>
    </reaction>
</comment>
<keyword evidence="12" id="KW-0732">Signal</keyword>
<evidence type="ECO:0000256" key="10">
    <source>
        <dbReference type="ARBA" id="ARBA00048513"/>
    </source>
</evidence>
<evidence type="ECO:0000256" key="2">
    <source>
        <dbReference type="ARBA" id="ARBA00022801"/>
    </source>
</evidence>
<dbReference type="EMBL" id="JABXBU010000011">
    <property type="protein sequence ID" value="KAF8791039.1"/>
    <property type="molecule type" value="Genomic_DNA"/>
</dbReference>
<evidence type="ECO:0000256" key="3">
    <source>
        <dbReference type="ARBA" id="ARBA00026104"/>
    </source>
</evidence>
<comment type="catalytic activity">
    <reaction evidence="9">
        <text>1,2-didecanoylglycerol + H2O = decanoylglycerol + decanoate + H(+)</text>
        <dbReference type="Rhea" id="RHEA:48596"/>
        <dbReference type="ChEBI" id="CHEBI:11152"/>
        <dbReference type="ChEBI" id="CHEBI:15377"/>
        <dbReference type="ChEBI" id="CHEBI:15378"/>
        <dbReference type="ChEBI" id="CHEBI:27689"/>
        <dbReference type="ChEBI" id="CHEBI:90605"/>
    </reaction>
</comment>
<comment type="similarity">
    <text evidence="1">Belongs to the AB hydrolase superfamily.</text>
</comment>
<reference evidence="14" key="2">
    <citation type="submission" date="2020-06" db="EMBL/GenBank/DDBJ databases">
        <authorList>
            <person name="Sheffer M."/>
        </authorList>
    </citation>
    <scope>NUCLEOTIDE SEQUENCE</scope>
</reference>
<dbReference type="PANTHER" id="PTHR46118">
    <property type="entry name" value="PROTEIN ABHD11"/>
    <property type="match status" value="1"/>
</dbReference>
<evidence type="ECO:0000256" key="5">
    <source>
        <dbReference type="ARBA" id="ARBA00043667"/>
    </source>
</evidence>
<dbReference type="Gene3D" id="3.40.50.1820">
    <property type="entry name" value="alpha/beta hydrolase"/>
    <property type="match status" value="1"/>
</dbReference>
<evidence type="ECO:0000313" key="15">
    <source>
        <dbReference type="Proteomes" id="UP000807504"/>
    </source>
</evidence>
<comment type="catalytic activity">
    <reaction evidence="8">
        <text>1-octadecanoyl-2-(4Z,7Z,10Z,13Z,16Z,19Z-docosahexaenoyl)-sn-glycerol + H2O = 2-(4Z,7Z,10Z,13Z,16Z,19Z-docosahexaenoyl)-glycerol + octadecanoate + H(+)</text>
        <dbReference type="Rhea" id="RHEA:77107"/>
        <dbReference type="ChEBI" id="CHEBI:15377"/>
        <dbReference type="ChEBI" id="CHEBI:15378"/>
        <dbReference type="ChEBI" id="CHEBI:25629"/>
        <dbReference type="ChEBI" id="CHEBI:77129"/>
        <dbReference type="ChEBI" id="CHEBI:186738"/>
    </reaction>
</comment>
<dbReference type="GO" id="GO:0005739">
    <property type="term" value="C:mitochondrion"/>
    <property type="evidence" value="ECO:0007669"/>
    <property type="project" value="TreeGrafter"/>
</dbReference>
<evidence type="ECO:0000256" key="6">
    <source>
        <dbReference type="ARBA" id="ARBA00043742"/>
    </source>
</evidence>
<evidence type="ECO:0000256" key="8">
    <source>
        <dbReference type="ARBA" id="ARBA00048283"/>
    </source>
</evidence>
<dbReference type="EC" id="3.1.1.116" evidence="3"/>
<dbReference type="PANTHER" id="PTHR46118:SF4">
    <property type="entry name" value="PROTEIN ABHD11"/>
    <property type="match status" value="1"/>
</dbReference>
<proteinExistence type="inferred from homology"/>
<comment type="caution">
    <text evidence="14">The sequence shown here is derived from an EMBL/GenBank/DDBJ whole genome shotgun (WGS) entry which is preliminary data.</text>
</comment>
<protein>
    <recommendedName>
        <fullName evidence="7">sn-1-specific diacylglycerol lipase ABHD11</fullName>
        <ecNumber evidence="3">3.1.1.116</ecNumber>
    </recommendedName>
    <alternativeName>
        <fullName evidence="4">Alpha/beta hydrolase domain-containing protein 11</fullName>
    </alternativeName>
</protein>
<comment type="catalytic activity">
    <reaction evidence="5">
        <text>a 1,2-diacyl-sn-glycerol + H2O = a 2-acylglycerol + a fatty acid + H(+)</text>
        <dbReference type="Rhea" id="RHEA:33275"/>
        <dbReference type="ChEBI" id="CHEBI:15377"/>
        <dbReference type="ChEBI" id="CHEBI:15378"/>
        <dbReference type="ChEBI" id="CHEBI:17389"/>
        <dbReference type="ChEBI" id="CHEBI:17815"/>
        <dbReference type="ChEBI" id="CHEBI:28868"/>
        <dbReference type="EC" id="3.1.1.116"/>
    </reaction>
</comment>
<reference evidence="14" key="1">
    <citation type="journal article" date="2020" name="bioRxiv">
        <title>Chromosome-level reference genome of the European wasp spider Argiope bruennichi: a resource for studies on range expansion and evolutionary adaptation.</title>
        <authorList>
            <person name="Sheffer M.M."/>
            <person name="Hoppe A."/>
            <person name="Krehenwinkel H."/>
            <person name="Uhl G."/>
            <person name="Kuss A.W."/>
            <person name="Jensen L."/>
            <person name="Jensen C."/>
            <person name="Gillespie R.G."/>
            <person name="Hoff K.J."/>
            <person name="Prost S."/>
        </authorList>
    </citation>
    <scope>NUCLEOTIDE SEQUENCE</scope>
</reference>
<dbReference type="AlphaFoldDB" id="A0A8T0FN79"/>
<evidence type="ECO:0000256" key="7">
    <source>
        <dbReference type="ARBA" id="ARBA00044064"/>
    </source>
</evidence>
<accession>A0A8T0FN79</accession>
<keyword evidence="2" id="KW-0378">Hydrolase</keyword>
<feature type="domain" description="AB hydrolase-1" evidence="13">
    <location>
        <begin position="102"/>
        <end position="200"/>
    </location>
</feature>
<dbReference type="Proteomes" id="UP000807504">
    <property type="component" value="Unassembled WGS sequence"/>
</dbReference>
<dbReference type="GO" id="GO:0052689">
    <property type="term" value="F:carboxylic ester hydrolase activity"/>
    <property type="evidence" value="ECO:0007669"/>
    <property type="project" value="TreeGrafter"/>
</dbReference>
<feature type="signal peptide" evidence="12">
    <location>
        <begin position="1"/>
        <end position="16"/>
    </location>
</feature>
<evidence type="ECO:0000259" key="13">
    <source>
        <dbReference type="Pfam" id="PF00561"/>
    </source>
</evidence>
<feature type="chain" id="PRO_5035805757" description="sn-1-specific diacylglycerol lipase ABHD11" evidence="12">
    <location>
        <begin position="17"/>
        <end position="359"/>
    </location>
</feature>
<dbReference type="Pfam" id="PF00561">
    <property type="entry name" value="Abhydrolase_1"/>
    <property type="match status" value="1"/>
</dbReference>
<dbReference type="SUPFAM" id="SSF53474">
    <property type="entry name" value="alpha/beta-Hydrolases"/>
    <property type="match status" value="1"/>
</dbReference>
<evidence type="ECO:0000256" key="11">
    <source>
        <dbReference type="ARBA" id="ARBA00048919"/>
    </source>
</evidence>
<gene>
    <name evidence="14" type="ORF">HNY73_005970</name>
</gene>
<dbReference type="InterPro" id="IPR029058">
    <property type="entry name" value="AB_hydrolase_fold"/>
</dbReference>
<sequence>MLLLSVLWKSLGKTLCISNIDGNNILDSAYLNEGEFMELEEDLEKIICYRWNGINHPFKNFVFRLKMAFLQKICVPQPVELKYSCMAVIPADHQEIRPDDVPIILLHGLSGNKESWHGFFEVLALDTKKKVCIADLRNHGESPWNSDEYDVEAMTEDVKHLIDRLKAQKAIVLGHSMGGKVAVHLALTYPERVEKIIVEDMRANGISSEGLQEVQFYSKVMKDLEKDIPQGVSEIEAKKAFLKILNERLEKVDLSFKMDDLRVIPIKCSDGKCKWRFNSILLDALLSNPDELLNESSGRFDGPALFIYGGKSNFKVGEDESNIKKLFPNAKLVEVADRDHLVHTSKEFMREIVKFISDK</sequence>
<evidence type="ECO:0000256" key="4">
    <source>
        <dbReference type="ARBA" id="ARBA00042703"/>
    </source>
</evidence>
<evidence type="ECO:0000256" key="12">
    <source>
        <dbReference type="SAM" id="SignalP"/>
    </source>
</evidence>
<organism evidence="14 15">
    <name type="scientific">Argiope bruennichi</name>
    <name type="common">Wasp spider</name>
    <name type="synonym">Aranea bruennichi</name>
    <dbReference type="NCBI Taxonomy" id="94029"/>
    <lineage>
        <taxon>Eukaryota</taxon>
        <taxon>Metazoa</taxon>
        <taxon>Ecdysozoa</taxon>
        <taxon>Arthropoda</taxon>
        <taxon>Chelicerata</taxon>
        <taxon>Arachnida</taxon>
        <taxon>Araneae</taxon>
        <taxon>Araneomorphae</taxon>
        <taxon>Entelegynae</taxon>
        <taxon>Araneoidea</taxon>
        <taxon>Araneidae</taxon>
        <taxon>Argiope</taxon>
    </lineage>
</organism>
<dbReference type="PRINTS" id="PR00111">
    <property type="entry name" value="ABHYDROLASE"/>
</dbReference>